<dbReference type="SUPFAM" id="SSF55729">
    <property type="entry name" value="Acyl-CoA N-acyltransferases (Nat)"/>
    <property type="match status" value="1"/>
</dbReference>
<evidence type="ECO:0000259" key="1">
    <source>
        <dbReference type="Pfam" id="PF13302"/>
    </source>
</evidence>
<dbReference type="InterPro" id="IPR016181">
    <property type="entry name" value="Acyl_CoA_acyltransferase"/>
</dbReference>
<organism evidence="2 3">
    <name type="scientific">Herbinix luporum</name>
    <dbReference type="NCBI Taxonomy" id="1679721"/>
    <lineage>
        <taxon>Bacteria</taxon>
        <taxon>Bacillati</taxon>
        <taxon>Bacillota</taxon>
        <taxon>Clostridia</taxon>
        <taxon>Lachnospirales</taxon>
        <taxon>Lachnospiraceae</taxon>
        <taxon>Herbinix</taxon>
    </lineage>
</organism>
<dbReference type="Pfam" id="PF13302">
    <property type="entry name" value="Acetyltransf_3"/>
    <property type="match status" value="1"/>
</dbReference>
<reference evidence="3" key="1">
    <citation type="submission" date="2015-09" db="EMBL/GenBank/DDBJ databases">
        <authorList>
            <person name="Wibberg D."/>
        </authorList>
    </citation>
    <scope>NUCLEOTIDE SEQUENCE [LARGE SCALE GENOMIC DNA]</scope>
    <source>
        <strain evidence="3">SD1D</strain>
    </source>
</reference>
<protein>
    <recommendedName>
        <fullName evidence="1">N-acetyltransferase domain-containing protein</fullName>
    </recommendedName>
</protein>
<keyword evidence="3" id="KW-1185">Reference proteome</keyword>
<name>A0A0K8J663_9FIRM</name>
<accession>A0A0K8J663</accession>
<gene>
    <name evidence="2" type="ORF">SD1D_1409</name>
</gene>
<sequence length="324" mass="36868">MTIQEIKESYGICGLVCSLCSYNTNCSGCKCKNENCEIKACCTEKGLNYCFECDEYPCPKDMHKGMRLKAFNTVAKTEGLDKLAEYLYTNYNCGITYHRADKLTGDYDRCKTMEEVIDLLKNGKPNPYDSCPIYESKCFILRLVSLNDASNLLLCYSNPEAQAIFNSDNCTSDFCYSTLDEMKRCIEGWLDAYNKKDFVRFSIIDKQNDKAVGTVEIFGSDKNHGYSVLRIDIHPQYEKEEYLGELLCIADSFFHDFGCNRIVTKAVTKATERILALVNHGYASYPVNAEWSRENYYIKDVPAVSAQTRNLLNDKAGNTLKYGE</sequence>
<dbReference type="AlphaFoldDB" id="A0A0K8J663"/>
<dbReference type="Proteomes" id="UP000196053">
    <property type="component" value="Chromosome I"/>
</dbReference>
<dbReference type="Gene3D" id="3.40.630.30">
    <property type="match status" value="1"/>
</dbReference>
<dbReference type="InterPro" id="IPR000182">
    <property type="entry name" value="GNAT_dom"/>
</dbReference>
<proteinExistence type="predicted"/>
<evidence type="ECO:0000313" key="2">
    <source>
        <dbReference type="EMBL" id="CUH92955.1"/>
    </source>
</evidence>
<dbReference type="GO" id="GO:0016747">
    <property type="term" value="F:acyltransferase activity, transferring groups other than amino-acyl groups"/>
    <property type="evidence" value="ECO:0007669"/>
    <property type="project" value="InterPro"/>
</dbReference>
<dbReference type="OrthoDB" id="359038at2"/>
<dbReference type="EMBL" id="LN879430">
    <property type="protein sequence ID" value="CUH92955.1"/>
    <property type="molecule type" value="Genomic_DNA"/>
</dbReference>
<feature type="domain" description="N-acetyltransferase" evidence="1">
    <location>
        <begin position="140"/>
        <end position="266"/>
    </location>
</feature>
<dbReference type="KEGG" id="hsd:SD1D_1409"/>
<evidence type="ECO:0000313" key="3">
    <source>
        <dbReference type="Proteomes" id="UP000196053"/>
    </source>
</evidence>